<protein>
    <submittedName>
        <fullName evidence="1">Uncharacterized protein</fullName>
    </submittedName>
</protein>
<evidence type="ECO:0000313" key="2">
    <source>
        <dbReference type="Proteomes" id="UP001163603"/>
    </source>
</evidence>
<sequence length="171" mass="19317">MARRGRNEILFSFSGFILVFGVSYSQTDKLLQGQVLKDGDQLVSDFGNFRLGFFCPEGTRNHYLGIWYYKPIDRSCPFNNVIRCYTYSFGSQYALKQRIQPVWVANRNYPISDKSGKLTIDSAQGNLKILHSRGNPIVISSIQAVGNTSATLEKSRNFVLDETGDKLANWA</sequence>
<dbReference type="Proteomes" id="UP001163603">
    <property type="component" value="Chromosome 15"/>
</dbReference>
<keyword evidence="2" id="KW-1185">Reference proteome</keyword>
<proteinExistence type="predicted"/>
<accession>A0ACC0X0X8</accession>
<evidence type="ECO:0000313" key="1">
    <source>
        <dbReference type="EMBL" id="KAJ0007371.1"/>
    </source>
</evidence>
<comment type="caution">
    <text evidence="1">The sequence shown here is derived from an EMBL/GenBank/DDBJ whole genome shotgun (WGS) entry which is preliminary data.</text>
</comment>
<dbReference type="EMBL" id="CM047750">
    <property type="protein sequence ID" value="KAJ0007371.1"/>
    <property type="molecule type" value="Genomic_DNA"/>
</dbReference>
<reference evidence="2" key="1">
    <citation type="journal article" date="2023" name="G3 (Bethesda)">
        <title>Genome assembly and association tests identify interacting loci associated with vigor, precocity, and sex in interspecific pistachio rootstocks.</title>
        <authorList>
            <person name="Palmer W."/>
            <person name="Jacygrad E."/>
            <person name="Sagayaradj S."/>
            <person name="Cavanaugh K."/>
            <person name="Han R."/>
            <person name="Bertier L."/>
            <person name="Beede B."/>
            <person name="Kafkas S."/>
            <person name="Golino D."/>
            <person name="Preece J."/>
            <person name="Michelmore R."/>
        </authorList>
    </citation>
    <scope>NUCLEOTIDE SEQUENCE [LARGE SCALE GENOMIC DNA]</scope>
</reference>
<organism evidence="1 2">
    <name type="scientific">Pistacia integerrima</name>
    <dbReference type="NCBI Taxonomy" id="434235"/>
    <lineage>
        <taxon>Eukaryota</taxon>
        <taxon>Viridiplantae</taxon>
        <taxon>Streptophyta</taxon>
        <taxon>Embryophyta</taxon>
        <taxon>Tracheophyta</taxon>
        <taxon>Spermatophyta</taxon>
        <taxon>Magnoliopsida</taxon>
        <taxon>eudicotyledons</taxon>
        <taxon>Gunneridae</taxon>
        <taxon>Pentapetalae</taxon>
        <taxon>rosids</taxon>
        <taxon>malvids</taxon>
        <taxon>Sapindales</taxon>
        <taxon>Anacardiaceae</taxon>
        <taxon>Pistacia</taxon>
    </lineage>
</organism>
<gene>
    <name evidence="1" type="ORF">Pint_29826</name>
</gene>
<name>A0ACC0X0X8_9ROSI</name>